<dbReference type="Pfam" id="PF08447">
    <property type="entry name" value="PAS_3"/>
    <property type="match status" value="1"/>
</dbReference>
<keyword evidence="12" id="KW-1185">Reference proteome</keyword>
<evidence type="ECO:0000256" key="2">
    <source>
        <dbReference type="ARBA" id="ARBA00012438"/>
    </source>
</evidence>
<dbReference type="GO" id="GO:0000155">
    <property type="term" value="F:phosphorelay sensor kinase activity"/>
    <property type="evidence" value="ECO:0007669"/>
    <property type="project" value="InterPro"/>
</dbReference>
<keyword evidence="4" id="KW-0808">Transferase</keyword>
<dbReference type="InterPro" id="IPR003661">
    <property type="entry name" value="HisK_dim/P_dom"/>
</dbReference>
<evidence type="ECO:0000313" key="11">
    <source>
        <dbReference type="EMBL" id="WDD96855.1"/>
    </source>
</evidence>
<dbReference type="SUPFAM" id="SSF52172">
    <property type="entry name" value="CheY-like"/>
    <property type="match status" value="1"/>
</dbReference>
<feature type="region of interest" description="Disordered" evidence="7">
    <location>
        <begin position="62"/>
        <end position="87"/>
    </location>
</feature>
<dbReference type="PANTHER" id="PTHR43304">
    <property type="entry name" value="PHYTOCHROME-LIKE PROTEIN CPH1"/>
    <property type="match status" value="1"/>
</dbReference>
<dbReference type="InterPro" id="IPR052162">
    <property type="entry name" value="Sensor_kinase/Photoreceptor"/>
</dbReference>
<dbReference type="InterPro" id="IPR005467">
    <property type="entry name" value="His_kinase_dom"/>
</dbReference>
<dbReference type="EMBL" id="CP059735">
    <property type="protein sequence ID" value="WDD96855.1"/>
    <property type="molecule type" value="Genomic_DNA"/>
</dbReference>
<evidence type="ECO:0000256" key="5">
    <source>
        <dbReference type="ARBA" id="ARBA00022777"/>
    </source>
</evidence>
<dbReference type="EC" id="2.7.13.3" evidence="2"/>
<evidence type="ECO:0000256" key="3">
    <source>
        <dbReference type="ARBA" id="ARBA00022553"/>
    </source>
</evidence>
<dbReference type="PROSITE" id="PS50110">
    <property type="entry name" value="RESPONSE_REGULATORY"/>
    <property type="match status" value="1"/>
</dbReference>
<dbReference type="InterPro" id="IPR035965">
    <property type="entry name" value="PAS-like_dom_sf"/>
</dbReference>
<reference evidence="11 12" key="2">
    <citation type="journal article" date="2022" name="Mar. Drugs">
        <title>Bioassay-Guided Fractionation Leads to the Detection of Cholic Acid Generated by the Rare Thalassomonas sp.</title>
        <authorList>
            <person name="Pheiffer F."/>
            <person name="Schneider Y.K."/>
            <person name="Hansen E.H."/>
            <person name="Andersen J.H."/>
            <person name="Isaksson J."/>
            <person name="Busche T."/>
            <person name="R C."/>
            <person name="Kalinowski J."/>
            <person name="Zyl L.V."/>
            <person name="Trindade M."/>
        </authorList>
    </citation>
    <scope>NUCLEOTIDE SEQUENCE [LARGE SCALE GENOMIC DNA]</scope>
    <source>
        <strain evidence="11 12">A5K-106</strain>
    </source>
</reference>
<dbReference type="KEGG" id="tact:SG35_015920"/>
<dbReference type="InterPro" id="IPR036890">
    <property type="entry name" value="HATPase_C_sf"/>
</dbReference>
<dbReference type="PANTHER" id="PTHR43304:SF1">
    <property type="entry name" value="PAC DOMAIN-CONTAINING PROTEIN"/>
    <property type="match status" value="1"/>
</dbReference>
<sequence>MKSVPSLELKDIPLPAFALGSAFDIASVNDALVTLSGYREHELVGMAVQALLPAYPGGKLSGAAGSAGAKEESGDENGSIKRSAPFAEEKNNGPVSLALLAKDGKKQLMELRSQTIDSQVFVFLTPGSSGSAPLADNNADESEQAYWEWQGDKEEVYYSSRFMALLGYENRAFSGPVSFWEKHINKADVTLFNQQLAQATSGKRTKVNFSLKLVDNSGQEKWVNIQAKVRQSKPQHSNGQQVCRLVGMMKDVSRTPFLLSPGQGQERYLGLVEHLSICGHWRFSPDDEKFFWSSGVFKIFGIRPSNYRPSIEESAHFFVPSQRELLKKHLLTAVSSAKGFYFKTCIKRPSGQKVKIETIGEVELDQQGKVISIFGLFRDITRTEEVFEKLKLLAMVNYTIKVPIFFIDDNDNVVYQDLSPQGDSEKSTLFNYINFSITDYLALKKTTKLKGQIKRNHISFDKFNTVFNLCVTYEAQEGIYIWIVENVTDNFRKEQQQIISNRLALLGNTFGNVSHDINNVLGVALGAIEMLELKYAQGEREISGYIDRVKNAIDKGKSVTERLLAFTRKPPVKVVEFDPIREIKENKYLFKQLLPSSIELSFAFAPVHCLIHFPQGEFINILLNIVLNAQDAIKETGEPGKIELSVLLNQEKQLEIHVKDSGTGIAPENISRIFDPFFSSKSINKGNGIGLANVYSTMYKHNGLIQVQGKCELGGAHFTLIFNCQLEEEEIQEYAALLPGLNIKDKNVLILDDEVSISEFIALYLESEGAFTTYANNKEELLAHLASGQDYDIFITDMIMPDLSGREAVNLVKARFPEIKIYSISGYITHEDRKWQYPVLRKPFNSKELADFLMR</sequence>
<dbReference type="Pfam" id="PF02518">
    <property type="entry name" value="HATPase_c"/>
    <property type="match status" value="1"/>
</dbReference>
<dbReference type="Gene3D" id="3.30.450.20">
    <property type="entry name" value="PAS domain"/>
    <property type="match status" value="2"/>
</dbReference>
<dbReference type="InterPro" id="IPR000014">
    <property type="entry name" value="PAS"/>
</dbReference>
<dbReference type="SMART" id="SM00448">
    <property type="entry name" value="REC"/>
    <property type="match status" value="1"/>
</dbReference>
<dbReference type="CDD" id="cd00082">
    <property type="entry name" value="HisKA"/>
    <property type="match status" value="1"/>
</dbReference>
<feature type="domain" description="Histidine kinase" evidence="8">
    <location>
        <begin position="512"/>
        <end position="726"/>
    </location>
</feature>
<feature type="domain" description="Response regulatory" evidence="9">
    <location>
        <begin position="747"/>
        <end position="855"/>
    </location>
</feature>
<dbReference type="Gene3D" id="3.40.50.2300">
    <property type="match status" value="1"/>
</dbReference>
<dbReference type="InterPro" id="IPR013655">
    <property type="entry name" value="PAS_fold_3"/>
</dbReference>
<proteinExistence type="predicted"/>
<dbReference type="AlphaFoldDB" id="A0AAE9YJ82"/>
<evidence type="ECO:0000259" key="10">
    <source>
        <dbReference type="PROSITE" id="PS50113"/>
    </source>
</evidence>
<dbReference type="Gene3D" id="1.10.287.130">
    <property type="match status" value="1"/>
</dbReference>
<evidence type="ECO:0000256" key="7">
    <source>
        <dbReference type="SAM" id="MobiDB-lite"/>
    </source>
</evidence>
<feature type="domain" description="PAC" evidence="10">
    <location>
        <begin position="340"/>
        <end position="392"/>
    </location>
</feature>
<comment type="catalytic activity">
    <reaction evidence="1">
        <text>ATP + protein L-histidine = ADP + protein N-phospho-L-histidine.</text>
        <dbReference type="EC" id="2.7.13.3"/>
    </reaction>
</comment>
<evidence type="ECO:0000259" key="9">
    <source>
        <dbReference type="PROSITE" id="PS50110"/>
    </source>
</evidence>
<dbReference type="InterPro" id="IPR011006">
    <property type="entry name" value="CheY-like_superfamily"/>
</dbReference>
<dbReference type="CDD" id="cd00130">
    <property type="entry name" value="PAS"/>
    <property type="match status" value="1"/>
</dbReference>
<evidence type="ECO:0000256" key="1">
    <source>
        <dbReference type="ARBA" id="ARBA00000085"/>
    </source>
</evidence>
<evidence type="ECO:0000313" key="12">
    <source>
        <dbReference type="Proteomes" id="UP000032568"/>
    </source>
</evidence>
<dbReference type="InterPro" id="IPR003594">
    <property type="entry name" value="HATPase_dom"/>
</dbReference>
<dbReference type="Pfam" id="PF00072">
    <property type="entry name" value="Response_reg"/>
    <property type="match status" value="1"/>
</dbReference>
<dbReference type="Proteomes" id="UP000032568">
    <property type="component" value="Chromosome"/>
</dbReference>
<protein>
    <recommendedName>
        <fullName evidence="2">histidine kinase</fullName>
        <ecNumber evidence="2">2.7.13.3</ecNumber>
    </recommendedName>
</protein>
<dbReference type="InterPro" id="IPR036097">
    <property type="entry name" value="HisK_dim/P_sf"/>
</dbReference>
<dbReference type="PROSITE" id="PS50113">
    <property type="entry name" value="PAC"/>
    <property type="match status" value="1"/>
</dbReference>
<evidence type="ECO:0000259" key="8">
    <source>
        <dbReference type="PROSITE" id="PS50109"/>
    </source>
</evidence>
<name>A0AAE9YJ82_9GAMM</name>
<evidence type="ECO:0000256" key="4">
    <source>
        <dbReference type="ARBA" id="ARBA00022679"/>
    </source>
</evidence>
<reference evidence="11 12" key="1">
    <citation type="journal article" date="2015" name="Genome Announc.">
        <title>Draft Genome Sequences of Marine Isolates of Thalassomonas viridans and Thalassomonas actiniarum.</title>
        <authorList>
            <person name="Olonade I."/>
            <person name="van Zyl L.J."/>
            <person name="Trindade M."/>
        </authorList>
    </citation>
    <scope>NUCLEOTIDE SEQUENCE [LARGE SCALE GENOMIC DNA]</scope>
    <source>
        <strain evidence="11 12">A5K-106</strain>
    </source>
</reference>
<gene>
    <name evidence="11" type="ORF">SG35_015920</name>
</gene>
<dbReference type="InterPro" id="IPR000700">
    <property type="entry name" value="PAS-assoc_C"/>
</dbReference>
<keyword evidence="3 6" id="KW-0597">Phosphoprotein</keyword>
<dbReference type="PROSITE" id="PS50109">
    <property type="entry name" value="HIS_KIN"/>
    <property type="match status" value="1"/>
</dbReference>
<dbReference type="SUPFAM" id="SSF55785">
    <property type="entry name" value="PYP-like sensor domain (PAS domain)"/>
    <property type="match status" value="2"/>
</dbReference>
<dbReference type="RefSeq" id="WP_044834805.1">
    <property type="nucleotide sequence ID" value="NZ_CP059735.1"/>
</dbReference>
<dbReference type="SUPFAM" id="SSF47384">
    <property type="entry name" value="Homodimeric domain of signal transducing histidine kinase"/>
    <property type="match status" value="1"/>
</dbReference>
<dbReference type="Gene3D" id="3.30.565.10">
    <property type="entry name" value="Histidine kinase-like ATPase, C-terminal domain"/>
    <property type="match status" value="1"/>
</dbReference>
<dbReference type="SUPFAM" id="SSF55874">
    <property type="entry name" value="ATPase domain of HSP90 chaperone/DNA topoisomerase II/histidine kinase"/>
    <property type="match status" value="1"/>
</dbReference>
<evidence type="ECO:0000256" key="6">
    <source>
        <dbReference type="PROSITE-ProRule" id="PRU00169"/>
    </source>
</evidence>
<keyword evidence="5" id="KW-0418">Kinase</keyword>
<organism evidence="11 12">
    <name type="scientific">Thalassomonas actiniarum</name>
    <dbReference type="NCBI Taxonomy" id="485447"/>
    <lineage>
        <taxon>Bacteria</taxon>
        <taxon>Pseudomonadati</taxon>
        <taxon>Pseudomonadota</taxon>
        <taxon>Gammaproteobacteria</taxon>
        <taxon>Alteromonadales</taxon>
        <taxon>Colwelliaceae</taxon>
        <taxon>Thalassomonas</taxon>
    </lineage>
</organism>
<accession>A0AAE9YJ82</accession>
<dbReference type="SMART" id="SM00388">
    <property type="entry name" value="HisKA"/>
    <property type="match status" value="1"/>
</dbReference>
<dbReference type="InterPro" id="IPR004358">
    <property type="entry name" value="Sig_transdc_His_kin-like_C"/>
</dbReference>
<dbReference type="InterPro" id="IPR001789">
    <property type="entry name" value="Sig_transdc_resp-reg_receiver"/>
</dbReference>
<dbReference type="SMART" id="SM00387">
    <property type="entry name" value="HATPase_c"/>
    <property type="match status" value="1"/>
</dbReference>
<dbReference type="PRINTS" id="PR00344">
    <property type="entry name" value="BCTRLSENSOR"/>
</dbReference>
<feature type="modified residue" description="4-aspartylphosphate" evidence="6">
    <location>
        <position position="797"/>
    </location>
</feature>